<accession>A0A844BIN4</accession>
<dbReference type="OrthoDB" id="196105at2"/>
<gene>
    <name evidence="2" type="ORF">GH815_02580</name>
</gene>
<feature type="domain" description="BLUF" evidence="1">
    <location>
        <begin position="23"/>
        <end position="114"/>
    </location>
</feature>
<dbReference type="GO" id="GO:0009882">
    <property type="term" value="F:blue light photoreceptor activity"/>
    <property type="evidence" value="ECO:0007669"/>
    <property type="project" value="InterPro"/>
</dbReference>
<evidence type="ECO:0000313" key="2">
    <source>
        <dbReference type="EMBL" id="MRH19867.1"/>
    </source>
</evidence>
<evidence type="ECO:0000259" key="1">
    <source>
        <dbReference type="PROSITE" id="PS50925"/>
    </source>
</evidence>
<dbReference type="AlphaFoldDB" id="A0A844BIN4"/>
<dbReference type="SUPFAM" id="SSF54975">
    <property type="entry name" value="Acylphosphatase/BLUF domain-like"/>
    <property type="match status" value="1"/>
</dbReference>
<dbReference type="InterPro" id="IPR036046">
    <property type="entry name" value="Acylphosphatase-like_dom_sf"/>
</dbReference>
<dbReference type="Pfam" id="PF04940">
    <property type="entry name" value="BLUF"/>
    <property type="match status" value="1"/>
</dbReference>
<comment type="caution">
    <text evidence="2">The sequence shown here is derived from an EMBL/GenBank/DDBJ whole genome shotgun (WGS) entry which is preliminary data.</text>
</comment>
<protein>
    <recommendedName>
        <fullName evidence="1">BLUF domain-containing protein</fullName>
    </recommendedName>
</protein>
<dbReference type="Proteomes" id="UP000466730">
    <property type="component" value="Unassembled WGS sequence"/>
</dbReference>
<evidence type="ECO:0000313" key="3">
    <source>
        <dbReference type="Proteomes" id="UP000466730"/>
    </source>
</evidence>
<dbReference type="Gene3D" id="3.30.70.100">
    <property type="match status" value="1"/>
</dbReference>
<dbReference type="InterPro" id="IPR007024">
    <property type="entry name" value="BLUF_domain"/>
</dbReference>
<sequence>MLKPTPLSLQNPLRTKVSSAVELSFVIYRSTARKALVETTALEILAESLRNNPKEGLTGFLHVERDCFLQYLEGPPGPLRRTLVRIQKDRRHKEFLILAEGSIDERFFPDWDMGQIPCANFPTDGILADKSWLRPDPDIDPLPLIRAFAAHARQQGGFDISEI</sequence>
<name>A0A844BIN4_9RHOB</name>
<dbReference type="EMBL" id="WJPO01000002">
    <property type="protein sequence ID" value="MRH19867.1"/>
    <property type="molecule type" value="Genomic_DNA"/>
</dbReference>
<proteinExistence type="predicted"/>
<keyword evidence="3" id="KW-1185">Reference proteome</keyword>
<reference evidence="2 3" key="1">
    <citation type="submission" date="2019-11" db="EMBL/GenBank/DDBJ databases">
        <title>Draft Whole-Genome sequence of the marine photosynthetic bacterium Rhodovulum strictum DSM 11289.</title>
        <authorList>
            <person name="Kyndt J.A."/>
            <person name="Meyer T.E."/>
        </authorList>
    </citation>
    <scope>NUCLEOTIDE SEQUENCE [LARGE SCALE GENOMIC DNA]</scope>
    <source>
        <strain evidence="2 3">DSM 11289</strain>
    </source>
</reference>
<dbReference type="GO" id="GO:0071949">
    <property type="term" value="F:FAD binding"/>
    <property type="evidence" value="ECO:0007669"/>
    <property type="project" value="InterPro"/>
</dbReference>
<dbReference type="SMART" id="SM01034">
    <property type="entry name" value="BLUF"/>
    <property type="match status" value="1"/>
</dbReference>
<dbReference type="PROSITE" id="PS50925">
    <property type="entry name" value="BLUF"/>
    <property type="match status" value="1"/>
</dbReference>
<organism evidence="2 3">
    <name type="scientific">Rhodovulum strictum</name>
    <dbReference type="NCBI Taxonomy" id="58314"/>
    <lineage>
        <taxon>Bacteria</taxon>
        <taxon>Pseudomonadati</taxon>
        <taxon>Pseudomonadota</taxon>
        <taxon>Alphaproteobacteria</taxon>
        <taxon>Rhodobacterales</taxon>
        <taxon>Paracoccaceae</taxon>
        <taxon>Rhodovulum</taxon>
    </lineage>
</organism>